<sequence length="309" mass="36152">MTITESKLYDRLLYSFMGIRLIIYTLFFIMNLFQTIFEIKNLRNKKKETRFFVFFSLTLFCVLRAIQTAFFYSNPNLGMGTLNFFFFTLGSAMIFVEWTFIVQFWLLIMYSLFVADDIGQYRTKPIRIMTYFFVSLVVVYQIIVSSITLEKNIETVDTVGFIILLIIFVSIIVFNGFVLIRHLKIHRKVTPMKHFDLMIFKTKILLTTIILVFVFIIIQEIIFNIYYTDTYQTSKQFLKLFVTGIIEFSQMVSVMLVLSNGHWSSYLLLNKAKINSESTISSSDKIEKKPSKEFAFSGNTLSMGESVDC</sequence>
<dbReference type="AlphaFoldDB" id="Q54D56"/>
<reference evidence="2 3" key="1">
    <citation type="journal article" date="2005" name="Nature">
        <title>The genome of the social amoeba Dictyostelium discoideum.</title>
        <authorList>
            <consortium name="The Dictyostelium discoideum Sequencing Consortium"/>
            <person name="Eichinger L."/>
            <person name="Pachebat J.A."/>
            <person name="Glockner G."/>
            <person name="Rajandream M.A."/>
            <person name="Sucgang R."/>
            <person name="Berriman M."/>
            <person name="Song J."/>
            <person name="Olsen R."/>
            <person name="Szafranski K."/>
            <person name="Xu Q."/>
            <person name="Tunggal B."/>
            <person name="Kummerfeld S."/>
            <person name="Madera M."/>
            <person name="Konfortov B.A."/>
            <person name="Rivero F."/>
            <person name="Bankier A.T."/>
            <person name="Lehmann R."/>
            <person name="Hamlin N."/>
            <person name="Davies R."/>
            <person name="Gaudet P."/>
            <person name="Fey P."/>
            <person name="Pilcher K."/>
            <person name="Chen G."/>
            <person name="Saunders D."/>
            <person name="Sodergren E."/>
            <person name="Davis P."/>
            <person name="Kerhornou A."/>
            <person name="Nie X."/>
            <person name="Hall N."/>
            <person name="Anjard C."/>
            <person name="Hemphill L."/>
            <person name="Bason N."/>
            <person name="Farbrother P."/>
            <person name="Desany B."/>
            <person name="Just E."/>
            <person name="Morio T."/>
            <person name="Rost R."/>
            <person name="Churcher C."/>
            <person name="Cooper J."/>
            <person name="Haydock S."/>
            <person name="van Driessche N."/>
            <person name="Cronin A."/>
            <person name="Goodhead I."/>
            <person name="Muzny D."/>
            <person name="Mourier T."/>
            <person name="Pain A."/>
            <person name="Lu M."/>
            <person name="Harper D."/>
            <person name="Lindsay R."/>
            <person name="Hauser H."/>
            <person name="James K."/>
            <person name="Quiles M."/>
            <person name="Madan Babu M."/>
            <person name="Saito T."/>
            <person name="Buchrieser C."/>
            <person name="Wardroper A."/>
            <person name="Felder M."/>
            <person name="Thangavelu M."/>
            <person name="Johnson D."/>
            <person name="Knights A."/>
            <person name="Loulseged H."/>
            <person name="Mungall K."/>
            <person name="Oliver K."/>
            <person name="Price C."/>
            <person name="Quail M.A."/>
            <person name="Urushihara H."/>
            <person name="Hernandez J."/>
            <person name="Rabbinowitsch E."/>
            <person name="Steffen D."/>
            <person name="Sanders M."/>
            <person name="Ma J."/>
            <person name="Kohara Y."/>
            <person name="Sharp S."/>
            <person name="Simmonds M."/>
            <person name="Spiegler S."/>
            <person name="Tivey A."/>
            <person name="Sugano S."/>
            <person name="White B."/>
            <person name="Walker D."/>
            <person name="Woodward J."/>
            <person name="Winckler T."/>
            <person name="Tanaka Y."/>
            <person name="Shaulsky G."/>
            <person name="Schleicher M."/>
            <person name="Weinstock G."/>
            <person name="Rosenthal A."/>
            <person name="Cox E.C."/>
            <person name="Chisholm R.L."/>
            <person name="Gibbs R."/>
            <person name="Loomis W.F."/>
            <person name="Platzer M."/>
            <person name="Kay R.R."/>
            <person name="Williams J."/>
            <person name="Dear P.H."/>
            <person name="Noegel A.A."/>
            <person name="Barrell B."/>
            <person name="Kuspa A."/>
        </authorList>
    </citation>
    <scope>NUCLEOTIDE SEQUENCE [LARGE SCALE GENOMIC DNA]</scope>
    <source>
        <strain evidence="2 3">AX4</strain>
    </source>
</reference>
<proteinExistence type="predicted"/>
<gene>
    <name evidence="2" type="ORF">DDB_G0292474</name>
</gene>
<protein>
    <recommendedName>
        <fullName evidence="4">THH1/TOM1/TOM3 domain-containing protein</fullName>
    </recommendedName>
</protein>
<dbReference type="KEGG" id="ddi:DDB_G0292474"/>
<dbReference type="FunCoup" id="Q54D56">
    <property type="interactions" value="4"/>
</dbReference>
<feature type="transmembrane region" description="Helical" evidence="1">
    <location>
        <begin position="51"/>
        <end position="72"/>
    </location>
</feature>
<dbReference type="VEuPathDB" id="AmoebaDB:DDB_G0292474"/>
<evidence type="ECO:0000313" key="3">
    <source>
        <dbReference type="Proteomes" id="UP000002195"/>
    </source>
</evidence>
<keyword evidence="1" id="KW-0812">Transmembrane</keyword>
<keyword evidence="1" id="KW-1133">Transmembrane helix</keyword>
<evidence type="ECO:0000313" key="2">
    <source>
        <dbReference type="EMBL" id="EAL61216.1"/>
    </source>
</evidence>
<dbReference type="InParanoid" id="Q54D56"/>
<dbReference type="PANTHER" id="PTHR31494:SF5">
    <property type="entry name" value="THH1_TOM1_TOM3 DOMAIN-CONTAINING PROTEIN"/>
    <property type="match status" value="1"/>
</dbReference>
<dbReference type="HOGENOM" id="CLU_822376_0_0_1"/>
<dbReference type="dictyBase" id="DDB_G0292474"/>
<dbReference type="Proteomes" id="UP000002195">
    <property type="component" value="Unassembled WGS sequence"/>
</dbReference>
<accession>Q54D56</accession>
<feature type="transmembrane region" description="Helical" evidence="1">
    <location>
        <begin position="84"/>
        <end position="108"/>
    </location>
</feature>
<evidence type="ECO:0000256" key="1">
    <source>
        <dbReference type="SAM" id="Phobius"/>
    </source>
</evidence>
<organism evidence="2 3">
    <name type="scientific">Dictyostelium discoideum</name>
    <name type="common">Social amoeba</name>
    <dbReference type="NCBI Taxonomy" id="44689"/>
    <lineage>
        <taxon>Eukaryota</taxon>
        <taxon>Amoebozoa</taxon>
        <taxon>Evosea</taxon>
        <taxon>Eumycetozoa</taxon>
        <taxon>Dictyostelia</taxon>
        <taxon>Dictyosteliales</taxon>
        <taxon>Dictyosteliaceae</taxon>
        <taxon>Dictyostelium</taxon>
    </lineage>
</organism>
<name>Q54D56_DICDI</name>
<feature type="transmembrane region" description="Helical" evidence="1">
    <location>
        <begin position="12"/>
        <end position="30"/>
    </location>
</feature>
<dbReference type="RefSeq" id="XP_629640.1">
    <property type="nucleotide sequence ID" value="XM_629638.1"/>
</dbReference>
<feature type="transmembrane region" description="Helical" evidence="1">
    <location>
        <begin position="128"/>
        <end position="149"/>
    </location>
</feature>
<feature type="transmembrane region" description="Helical" evidence="1">
    <location>
        <begin position="238"/>
        <end position="258"/>
    </location>
</feature>
<feature type="transmembrane region" description="Helical" evidence="1">
    <location>
        <begin position="161"/>
        <end position="183"/>
    </location>
</feature>
<keyword evidence="1" id="KW-0472">Membrane</keyword>
<evidence type="ECO:0008006" key="4">
    <source>
        <dbReference type="Google" id="ProtNLM"/>
    </source>
</evidence>
<comment type="caution">
    <text evidence="2">The sequence shown here is derived from an EMBL/GenBank/DDBJ whole genome shotgun (WGS) entry which is preliminary data.</text>
</comment>
<dbReference type="OMA" id="AMIFVEW"/>
<dbReference type="PaxDb" id="44689-DDB0184419"/>
<feature type="transmembrane region" description="Helical" evidence="1">
    <location>
        <begin position="204"/>
        <end position="226"/>
    </location>
</feature>
<keyword evidence="3" id="KW-1185">Reference proteome</keyword>
<dbReference type="PANTHER" id="PTHR31494">
    <property type="entry name" value="THH1_TOM1_TOM3 DOMAIN-CONTAINING PROTEIN-RELATED-RELATED"/>
    <property type="match status" value="1"/>
</dbReference>
<dbReference type="EMBL" id="AAFI02000190">
    <property type="protein sequence ID" value="EAL61216.1"/>
    <property type="molecule type" value="Genomic_DNA"/>
</dbReference>
<dbReference type="GeneID" id="8628704"/>